<reference evidence="6" key="1">
    <citation type="submission" date="2022-08" db="EMBL/GenBank/DDBJ databases">
        <authorList>
            <person name="Deng Y."/>
            <person name="Han X.-F."/>
            <person name="Zhang Y.-Q."/>
        </authorList>
    </citation>
    <scope>NUCLEOTIDE SEQUENCE</scope>
    <source>
        <strain evidence="6">CPCC 203386</strain>
    </source>
</reference>
<organism evidence="6 7">
    <name type="scientific">Herbiconiux daphne</name>
    <dbReference type="NCBI Taxonomy" id="2970914"/>
    <lineage>
        <taxon>Bacteria</taxon>
        <taxon>Bacillati</taxon>
        <taxon>Actinomycetota</taxon>
        <taxon>Actinomycetes</taxon>
        <taxon>Micrococcales</taxon>
        <taxon>Microbacteriaceae</taxon>
        <taxon>Herbiconiux</taxon>
    </lineage>
</organism>
<feature type="domain" description="Luciferase-like" evidence="5">
    <location>
        <begin position="34"/>
        <end position="255"/>
    </location>
</feature>
<evidence type="ECO:0000259" key="5">
    <source>
        <dbReference type="Pfam" id="PF00296"/>
    </source>
</evidence>
<evidence type="ECO:0000256" key="4">
    <source>
        <dbReference type="ARBA" id="ARBA00023033"/>
    </source>
</evidence>
<evidence type="ECO:0000313" key="7">
    <source>
        <dbReference type="Proteomes" id="UP001165586"/>
    </source>
</evidence>
<dbReference type="PANTHER" id="PTHR30011:SF16">
    <property type="entry name" value="C2H2 FINGER DOMAIN TRANSCRIPTION FACTOR (EUROFUNG)-RELATED"/>
    <property type="match status" value="1"/>
</dbReference>
<protein>
    <submittedName>
        <fullName evidence="6">LLM class flavin-dependent oxidoreductase</fullName>
    </submittedName>
</protein>
<dbReference type="RefSeq" id="WP_259540608.1">
    <property type="nucleotide sequence ID" value="NZ_JANLCJ010000008.1"/>
</dbReference>
<dbReference type="InterPro" id="IPR036661">
    <property type="entry name" value="Luciferase-like_sf"/>
</dbReference>
<keyword evidence="4" id="KW-0503">Monooxygenase</keyword>
<dbReference type="Proteomes" id="UP001165586">
    <property type="component" value="Unassembled WGS sequence"/>
</dbReference>
<keyword evidence="2" id="KW-0288">FMN</keyword>
<dbReference type="Gene3D" id="3.20.20.30">
    <property type="entry name" value="Luciferase-like domain"/>
    <property type="match status" value="1"/>
</dbReference>
<name>A0ABT2H6S4_9MICO</name>
<gene>
    <name evidence="6" type="ORF">N1032_18125</name>
</gene>
<dbReference type="InterPro" id="IPR051260">
    <property type="entry name" value="Diverse_substr_monoxygenases"/>
</dbReference>
<accession>A0ABT2H6S4</accession>
<dbReference type="SUPFAM" id="SSF51679">
    <property type="entry name" value="Bacterial luciferase-like"/>
    <property type="match status" value="1"/>
</dbReference>
<keyword evidence="3" id="KW-0560">Oxidoreductase</keyword>
<comment type="caution">
    <text evidence="6">The sequence shown here is derived from an EMBL/GenBank/DDBJ whole genome shotgun (WGS) entry which is preliminary data.</text>
</comment>
<dbReference type="PANTHER" id="PTHR30011">
    <property type="entry name" value="ALKANESULFONATE MONOOXYGENASE-RELATED"/>
    <property type="match status" value="1"/>
</dbReference>
<sequence length="357" mass="38049">MTDRTQPLLAVEIGGLGASAEAWRWAPHPRAAFSAATLRQRLDWAVAAGADAVLIAEDARLDEPAGPLGALDPVLLASLALASPSAPVVIPEIDLAGREPFHVAKRLATLDHIGQGRTGWQVTAASPQDGNAADALDVIEVVRRLWDSWEDGAEIRDHETHRFLDRTRLHRVDFTGQNFSIAGPLTVSRPPQGQLPLVLVVRSIEQLKFEAQPAVVRIQSSTAADAISIADEVRRISDENGTPTPEIWVDTVVALDEAGTSRDSLLATVSSGIRPAIPVAGPLAKLADLLRDLTALIGANGIVLRPATADVDLRLLGEASTNTAPTPNVREADLSFSSHSTFTELLGLHRQPSRYGS</sequence>
<dbReference type="EMBL" id="JANLCJ010000008">
    <property type="protein sequence ID" value="MCS5735661.1"/>
    <property type="molecule type" value="Genomic_DNA"/>
</dbReference>
<evidence type="ECO:0000256" key="3">
    <source>
        <dbReference type="ARBA" id="ARBA00023002"/>
    </source>
</evidence>
<keyword evidence="1" id="KW-0285">Flavoprotein</keyword>
<dbReference type="InterPro" id="IPR011251">
    <property type="entry name" value="Luciferase-like_dom"/>
</dbReference>
<keyword evidence="7" id="KW-1185">Reference proteome</keyword>
<proteinExistence type="predicted"/>
<evidence type="ECO:0000256" key="2">
    <source>
        <dbReference type="ARBA" id="ARBA00022643"/>
    </source>
</evidence>
<evidence type="ECO:0000313" key="6">
    <source>
        <dbReference type="EMBL" id="MCS5735661.1"/>
    </source>
</evidence>
<dbReference type="Pfam" id="PF00296">
    <property type="entry name" value="Bac_luciferase"/>
    <property type="match status" value="1"/>
</dbReference>
<evidence type="ECO:0000256" key="1">
    <source>
        <dbReference type="ARBA" id="ARBA00022630"/>
    </source>
</evidence>